<sequence>MMNHPTNVYWFHSLPVRKKAICPRINFTFRQMVVKKKEITMAEPPGAYSVREVEMNTDERYGFRREFRKQKLCFKDMDSSVEDHKESKRGKPVPFLFFLIQPFMQIMFDIFADTPSFKSQSQENEPSPFNMTAKNFPKRRSRMHASVASYNRTRGSTVSANKALELVRAALQPSLNSEIETVLKSYQEMFRMAARNIKDNTSESVSEEQIKAVLRRSLDEAKLLFRVDTKPHHPDRRYERGGSPAIVKKKRVRPDVEKESEGSPPKVNKVDNKAITSKWDPDSITEETEFIMGVKANKALGFAATRGKLYYRHPELFKYSGDSDDKLWLFEQNELPITGGKAFLMIADDIRKLADHQDYRNNEGLNLEEIKGFKVPSKMLEKMKSHMRKLKREAAARGEVREKFKEEESPANNEVKESAGQESKETPSQAPDIKQEQ</sequence>
<feature type="region of interest" description="Disordered" evidence="4">
    <location>
        <begin position="231"/>
        <end position="270"/>
    </location>
</feature>
<evidence type="ECO:0000313" key="7">
    <source>
        <dbReference type="EMBL" id="CAH3108725.1"/>
    </source>
</evidence>
<dbReference type="Pfam" id="PF18192">
    <property type="entry name" value="DNTTIP1_dimer"/>
    <property type="match status" value="1"/>
</dbReference>
<organism evidence="7 8">
    <name type="scientific">Pocillopora meandrina</name>
    <dbReference type="NCBI Taxonomy" id="46732"/>
    <lineage>
        <taxon>Eukaryota</taxon>
        <taxon>Metazoa</taxon>
        <taxon>Cnidaria</taxon>
        <taxon>Anthozoa</taxon>
        <taxon>Hexacorallia</taxon>
        <taxon>Scleractinia</taxon>
        <taxon>Astrocoeniina</taxon>
        <taxon>Pocilloporidae</taxon>
        <taxon>Pocillopora</taxon>
    </lineage>
</organism>
<proteinExistence type="predicted"/>
<dbReference type="SUPFAM" id="SSF51197">
    <property type="entry name" value="Clavaminate synthase-like"/>
    <property type="match status" value="1"/>
</dbReference>
<evidence type="ECO:0000313" key="8">
    <source>
        <dbReference type="Proteomes" id="UP001159428"/>
    </source>
</evidence>
<name>A0AAU9WBE9_9CNID</name>
<comment type="subcellular location">
    <subcellularLocation>
        <location evidence="1">Nucleus</location>
    </subcellularLocation>
</comment>
<dbReference type="AlphaFoldDB" id="A0AAU9WBE9"/>
<comment type="caution">
    <text evidence="7">The sequence shown here is derived from an EMBL/GenBank/DDBJ whole genome shotgun (WGS) entry which is preliminary data.</text>
</comment>
<dbReference type="GO" id="GO:0031491">
    <property type="term" value="F:nucleosome binding"/>
    <property type="evidence" value="ECO:0007669"/>
    <property type="project" value="TreeGrafter"/>
</dbReference>
<dbReference type="GO" id="GO:0003677">
    <property type="term" value="F:DNA binding"/>
    <property type="evidence" value="ECO:0007669"/>
    <property type="project" value="UniProtKB-KW"/>
</dbReference>
<dbReference type="GO" id="GO:0005634">
    <property type="term" value="C:nucleus"/>
    <property type="evidence" value="ECO:0007669"/>
    <property type="project" value="UniProtKB-SubCell"/>
</dbReference>
<dbReference type="PANTHER" id="PTHR23399:SF2">
    <property type="entry name" value="DEOXYNUCLEOTIDYLTRANSFERASE TERMINAL-INTERACTING PROTEIN 1"/>
    <property type="match status" value="1"/>
</dbReference>
<dbReference type="InterPro" id="IPR026064">
    <property type="entry name" value="TdIF1"/>
</dbReference>
<feature type="compositionally biased region" description="Basic and acidic residues" evidence="4">
    <location>
        <begin position="392"/>
        <end position="425"/>
    </location>
</feature>
<dbReference type="Pfam" id="PF21229">
    <property type="entry name" value="TdIF1_2nd"/>
    <property type="match status" value="1"/>
</dbReference>
<feature type="region of interest" description="Disordered" evidence="4">
    <location>
        <begin position="119"/>
        <end position="140"/>
    </location>
</feature>
<feature type="domain" description="DNTTIP1 dimerisation" evidence="5">
    <location>
        <begin position="162"/>
        <end position="226"/>
    </location>
</feature>
<protein>
    <recommendedName>
        <fullName evidence="9">DNTTIP1 dimerisation domain-containing protein</fullName>
    </recommendedName>
</protein>
<dbReference type="Proteomes" id="UP001159428">
    <property type="component" value="Unassembled WGS sequence"/>
</dbReference>
<accession>A0AAU9WBE9</accession>
<evidence type="ECO:0000256" key="2">
    <source>
        <dbReference type="ARBA" id="ARBA00023125"/>
    </source>
</evidence>
<gene>
    <name evidence="7" type="ORF">PMEA_00002678</name>
</gene>
<reference evidence="7 8" key="1">
    <citation type="submission" date="2022-05" db="EMBL/GenBank/DDBJ databases">
        <authorList>
            <consortium name="Genoscope - CEA"/>
            <person name="William W."/>
        </authorList>
    </citation>
    <scope>NUCLEOTIDE SEQUENCE [LARGE SCALE GENOMIC DNA]</scope>
</reference>
<keyword evidence="8" id="KW-1185">Reference proteome</keyword>
<feature type="compositionally biased region" description="Basic and acidic residues" evidence="4">
    <location>
        <begin position="231"/>
        <end position="240"/>
    </location>
</feature>
<feature type="domain" description="TdIF1 C-terminal" evidence="6">
    <location>
        <begin position="287"/>
        <end position="383"/>
    </location>
</feature>
<dbReference type="InterPro" id="IPR049121">
    <property type="entry name" value="TdIF1_C"/>
</dbReference>
<feature type="compositionally biased region" description="Polar residues" evidence="4">
    <location>
        <begin position="119"/>
        <end position="133"/>
    </location>
</feature>
<keyword evidence="3" id="KW-0539">Nucleus</keyword>
<dbReference type="PANTHER" id="PTHR23399">
    <property type="entry name" value="DEOXYNUCLEOTIDYLTRANSFERASE TERMINAL-INTERACTING PROTEIN 1"/>
    <property type="match status" value="1"/>
</dbReference>
<keyword evidence="2" id="KW-0238">DNA-binding</keyword>
<evidence type="ECO:0000256" key="4">
    <source>
        <dbReference type="SAM" id="MobiDB-lite"/>
    </source>
</evidence>
<evidence type="ECO:0000259" key="5">
    <source>
        <dbReference type="Pfam" id="PF18192"/>
    </source>
</evidence>
<feature type="region of interest" description="Disordered" evidence="4">
    <location>
        <begin position="385"/>
        <end position="437"/>
    </location>
</feature>
<dbReference type="InterPro" id="IPR041384">
    <property type="entry name" value="DNTTIP1_dimer"/>
</dbReference>
<evidence type="ECO:0000256" key="1">
    <source>
        <dbReference type="ARBA" id="ARBA00004123"/>
    </source>
</evidence>
<dbReference type="EMBL" id="CALNXJ010000011">
    <property type="protein sequence ID" value="CAH3108725.1"/>
    <property type="molecule type" value="Genomic_DNA"/>
</dbReference>
<evidence type="ECO:0000259" key="6">
    <source>
        <dbReference type="Pfam" id="PF21229"/>
    </source>
</evidence>
<evidence type="ECO:0008006" key="9">
    <source>
        <dbReference type="Google" id="ProtNLM"/>
    </source>
</evidence>
<evidence type="ECO:0000256" key="3">
    <source>
        <dbReference type="ARBA" id="ARBA00023242"/>
    </source>
</evidence>